<evidence type="ECO:0000256" key="2">
    <source>
        <dbReference type="SAM" id="Phobius"/>
    </source>
</evidence>
<evidence type="ECO:0000313" key="4">
    <source>
        <dbReference type="Proteomes" id="UP000724874"/>
    </source>
</evidence>
<dbReference type="OrthoDB" id="2564984at2759"/>
<protein>
    <recommendedName>
        <fullName evidence="5">Brain protein I3</fullName>
    </recommendedName>
</protein>
<feature type="transmembrane region" description="Helical" evidence="2">
    <location>
        <begin position="147"/>
        <end position="168"/>
    </location>
</feature>
<evidence type="ECO:0008006" key="5">
    <source>
        <dbReference type="Google" id="ProtNLM"/>
    </source>
</evidence>
<comment type="caution">
    <text evidence="3">The sequence shown here is derived from an EMBL/GenBank/DDBJ whole genome shotgun (WGS) entry which is preliminary data.</text>
</comment>
<feature type="compositionally biased region" description="Low complexity" evidence="1">
    <location>
        <begin position="56"/>
        <end position="73"/>
    </location>
</feature>
<keyword evidence="2" id="KW-0812">Transmembrane</keyword>
<reference evidence="3" key="1">
    <citation type="submission" date="2020-11" db="EMBL/GenBank/DDBJ databases">
        <authorList>
            <consortium name="DOE Joint Genome Institute"/>
            <person name="Ahrendt S."/>
            <person name="Riley R."/>
            <person name="Andreopoulos W."/>
            <person name="LaButti K."/>
            <person name="Pangilinan J."/>
            <person name="Ruiz-duenas F.J."/>
            <person name="Barrasa J.M."/>
            <person name="Sanchez-Garcia M."/>
            <person name="Camarero S."/>
            <person name="Miyauchi S."/>
            <person name="Serrano A."/>
            <person name="Linde D."/>
            <person name="Babiker R."/>
            <person name="Drula E."/>
            <person name="Ayuso-Fernandez I."/>
            <person name="Pacheco R."/>
            <person name="Padilla G."/>
            <person name="Ferreira P."/>
            <person name="Barriuso J."/>
            <person name="Kellner H."/>
            <person name="Castanera R."/>
            <person name="Alfaro M."/>
            <person name="Ramirez L."/>
            <person name="Pisabarro A.G."/>
            <person name="Kuo A."/>
            <person name="Tritt A."/>
            <person name="Lipzen A."/>
            <person name="He G."/>
            <person name="Yan M."/>
            <person name="Ng V."/>
            <person name="Cullen D."/>
            <person name="Martin F."/>
            <person name="Rosso M.-N."/>
            <person name="Henrissat B."/>
            <person name="Hibbett D."/>
            <person name="Martinez A.T."/>
            <person name="Grigoriev I.V."/>
        </authorList>
    </citation>
    <scope>NUCLEOTIDE SEQUENCE</scope>
    <source>
        <strain evidence="3">AH 44721</strain>
    </source>
</reference>
<proteinExistence type="predicted"/>
<sequence>MILNPSQQDKDDNMASSSTSFLHLERKLTDNPQDHPPPSYEFVSSTSSAVLVEGGPSTLDPNTNPTTSNNKPLNDYKPLIPSPPSPKADPTQPLLLHHGTAGPSNAPAPVVYSYVNPATGERIASLLPPDDPEMVCLQMGHVPQTQFGLLGILAAIFWFPLGIACCLLDRRVRCARCGYVIDQGCAVKQLCTTVAAL</sequence>
<feature type="compositionally biased region" description="Basic and acidic residues" evidence="1">
    <location>
        <begin position="23"/>
        <end position="33"/>
    </location>
</feature>
<name>A0A9P5NLS3_GYMJU</name>
<dbReference type="AlphaFoldDB" id="A0A9P5NLS3"/>
<evidence type="ECO:0000313" key="3">
    <source>
        <dbReference type="EMBL" id="KAF8894362.1"/>
    </source>
</evidence>
<dbReference type="EMBL" id="JADNYJ010000064">
    <property type="protein sequence ID" value="KAF8894362.1"/>
    <property type="molecule type" value="Genomic_DNA"/>
</dbReference>
<keyword evidence="4" id="KW-1185">Reference proteome</keyword>
<dbReference type="Pfam" id="PF10164">
    <property type="entry name" value="BRI3"/>
    <property type="match status" value="1"/>
</dbReference>
<accession>A0A9P5NLS3</accession>
<evidence type="ECO:0000256" key="1">
    <source>
        <dbReference type="SAM" id="MobiDB-lite"/>
    </source>
</evidence>
<organism evidence="3 4">
    <name type="scientific">Gymnopilus junonius</name>
    <name type="common">Spectacular rustgill mushroom</name>
    <name type="synonym">Gymnopilus spectabilis subsp. junonius</name>
    <dbReference type="NCBI Taxonomy" id="109634"/>
    <lineage>
        <taxon>Eukaryota</taxon>
        <taxon>Fungi</taxon>
        <taxon>Dikarya</taxon>
        <taxon>Basidiomycota</taxon>
        <taxon>Agaricomycotina</taxon>
        <taxon>Agaricomycetes</taxon>
        <taxon>Agaricomycetidae</taxon>
        <taxon>Agaricales</taxon>
        <taxon>Agaricineae</taxon>
        <taxon>Hymenogastraceae</taxon>
        <taxon>Gymnopilus</taxon>
    </lineage>
</organism>
<gene>
    <name evidence="3" type="ORF">CPB84DRAFT_1963378</name>
</gene>
<keyword evidence="2" id="KW-1133">Transmembrane helix</keyword>
<feature type="region of interest" description="Disordered" evidence="1">
    <location>
        <begin position="1"/>
        <end position="98"/>
    </location>
</feature>
<keyword evidence="2" id="KW-0472">Membrane</keyword>
<dbReference type="InterPro" id="IPR019317">
    <property type="entry name" value="BRI3"/>
</dbReference>
<dbReference type="Proteomes" id="UP000724874">
    <property type="component" value="Unassembled WGS sequence"/>
</dbReference>